<evidence type="ECO:0000259" key="1">
    <source>
        <dbReference type="Pfam" id="PF04183"/>
    </source>
</evidence>
<dbReference type="Proteomes" id="UP000541558">
    <property type="component" value="Unassembled WGS sequence"/>
</dbReference>
<dbReference type="PANTHER" id="PTHR34384:SF5">
    <property type="entry name" value="L-2,3-DIAMINOPROPANOATE--CITRATE LIGASE"/>
    <property type="match status" value="1"/>
</dbReference>
<comment type="caution">
    <text evidence="3">The sequence shown here is derived from an EMBL/GenBank/DDBJ whole genome shotgun (WGS) entry which is preliminary data.</text>
</comment>
<dbReference type="Gene3D" id="1.10.510.40">
    <property type="match status" value="1"/>
</dbReference>
<reference evidence="3 4" key="1">
    <citation type="journal article" date="2020" name="ISME J.">
        <title>Uncovering the hidden diversity of litter-decomposition mechanisms in mushroom-forming fungi.</title>
        <authorList>
            <person name="Floudas D."/>
            <person name="Bentzer J."/>
            <person name="Ahren D."/>
            <person name="Johansson T."/>
            <person name="Persson P."/>
            <person name="Tunlid A."/>
        </authorList>
    </citation>
    <scope>NUCLEOTIDE SEQUENCE [LARGE SCALE GENOMIC DNA]</scope>
    <source>
        <strain evidence="3 4">CBS 175.51</strain>
    </source>
</reference>
<dbReference type="GO" id="GO:0019290">
    <property type="term" value="P:siderophore biosynthetic process"/>
    <property type="evidence" value="ECO:0007669"/>
    <property type="project" value="InterPro"/>
</dbReference>
<evidence type="ECO:0000313" key="4">
    <source>
        <dbReference type="Proteomes" id="UP000541558"/>
    </source>
</evidence>
<proteinExistence type="predicted"/>
<sequence>MSQATTLAPKENAAFAVLSRLISCLVTEQILLAFYTSTRELGKNSGVLVVLSPGISSHPDRSIAADDVFALVLMKQPPVFLNQSSTRYGKRVGLLDPLDMLPGVYGFAANGTDGSKFPHLEHILRHFQNSGFDFHGHMLEEVGNPRALWIKLASKITIDHNMSEAIANELDSSFYYQYMAYKNPPRCPSLSSPPIEWEQSLVAGHPTHPMHRTRLMASGLRDYDWYRPLIRFVQVPKGQVTLQGSFEEISQALVTKASSKFESSIDCDQFIYVPVHELQLPNISKLFPTATILPANINIQALAQSSIRTVTVAELPGQALKLAVGVKISSSLRTISHFTADFGPRFSRDVVPRLAFDKNILAIELEPHSFVYRHEDPEVQKHFTAVIRQEYRPLPTETVIVCAALLEVGHSNTTPGVSAVEHVFGLDTELKRIQFLDRYLELSTKAFIPALVTNGVAFEAHAQNVLVRVNKETGTLLGFVIRDLGGMRVHPETLCQSIGADFHFLPEHCIATETLEEIYPKFYHTYVHNHVQRLIRLLDLHHNGVGWEILRKHMAAVIPVAHPVRKLWLSPDSKLVQSKCLMRMRMKDSYRNNVYNPYPNMIQYRPETIDGRRHSSL</sequence>
<dbReference type="AlphaFoldDB" id="A0A8H5CJF1"/>
<dbReference type="EMBL" id="JAACJK010000001">
    <property type="protein sequence ID" value="KAF5342633.1"/>
    <property type="molecule type" value="Genomic_DNA"/>
</dbReference>
<feature type="domain" description="Aerobactin siderophore biosynthesis IucA/IucC-like C-terminal" evidence="2">
    <location>
        <begin position="434"/>
        <end position="589"/>
    </location>
</feature>
<dbReference type="Pfam" id="PF04183">
    <property type="entry name" value="IucA_IucC"/>
    <property type="match status" value="1"/>
</dbReference>
<name>A0A8H5CJF1_9AGAR</name>
<dbReference type="PANTHER" id="PTHR34384">
    <property type="entry name" value="L-2,3-DIAMINOPROPANOATE--CITRATE LIGASE"/>
    <property type="match status" value="1"/>
</dbReference>
<protein>
    <submittedName>
        <fullName evidence="3">Uncharacterized protein</fullName>
    </submittedName>
</protein>
<dbReference type="InterPro" id="IPR007310">
    <property type="entry name" value="Aerobactin_biosyn_IucA/IucC_N"/>
</dbReference>
<keyword evidence="4" id="KW-1185">Reference proteome</keyword>
<dbReference type="InterPro" id="IPR037455">
    <property type="entry name" value="LucA/IucC-like"/>
</dbReference>
<evidence type="ECO:0000259" key="2">
    <source>
        <dbReference type="Pfam" id="PF06276"/>
    </source>
</evidence>
<organism evidence="3 4">
    <name type="scientific">Ephemerocybe angulata</name>
    <dbReference type="NCBI Taxonomy" id="980116"/>
    <lineage>
        <taxon>Eukaryota</taxon>
        <taxon>Fungi</taxon>
        <taxon>Dikarya</taxon>
        <taxon>Basidiomycota</taxon>
        <taxon>Agaricomycotina</taxon>
        <taxon>Agaricomycetes</taxon>
        <taxon>Agaricomycetidae</taxon>
        <taxon>Agaricales</taxon>
        <taxon>Agaricineae</taxon>
        <taxon>Psathyrellaceae</taxon>
        <taxon>Ephemerocybe</taxon>
    </lineage>
</organism>
<feature type="domain" description="Aerobactin siderophore biosynthesis IucA/IucC N-terminal" evidence="1">
    <location>
        <begin position="195"/>
        <end position="406"/>
    </location>
</feature>
<dbReference type="InterPro" id="IPR022770">
    <property type="entry name" value="IucA/IucC-like_C"/>
</dbReference>
<dbReference type="OrthoDB" id="2117718at2759"/>
<accession>A0A8H5CJF1</accession>
<dbReference type="Pfam" id="PF06276">
    <property type="entry name" value="FhuF"/>
    <property type="match status" value="1"/>
</dbReference>
<dbReference type="GO" id="GO:0016881">
    <property type="term" value="F:acid-amino acid ligase activity"/>
    <property type="evidence" value="ECO:0007669"/>
    <property type="project" value="UniProtKB-ARBA"/>
</dbReference>
<gene>
    <name evidence="3" type="ORF">D9611_001915</name>
</gene>
<evidence type="ECO:0000313" key="3">
    <source>
        <dbReference type="EMBL" id="KAF5342633.1"/>
    </source>
</evidence>